<organism evidence="1 2">
    <name type="scientific">Streptosporangium fragile</name>
    <dbReference type="NCBI Taxonomy" id="46186"/>
    <lineage>
        <taxon>Bacteria</taxon>
        <taxon>Bacillati</taxon>
        <taxon>Actinomycetota</taxon>
        <taxon>Actinomycetes</taxon>
        <taxon>Streptosporangiales</taxon>
        <taxon>Streptosporangiaceae</taxon>
        <taxon>Streptosporangium</taxon>
    </lineage>
</organism>
<proteinExistence type="predicted"/>
<dbReference type="RefSeq" id="WP_344972849.1">
    <property type="nucleotide sequence ID" value="NZ_BAAAVI010000024.1"/>
</dbReference>
<keyword evidence="2" id="KW-1185">Reference proteome</keyword>
<gene>
    <name evidence="1" type="ORF">GCM10010517_36680</name>
</gene>
<protein>
    <submittedName>
        <fullName evidence="1">Uncharacterized protein</fullName>
    </submittedName>
</protein>
<comment type="caution">
    <text evidence="1">The sequence shown here is derived from an EMBL/GenBank/DDBJ whole genome shotgun (WGS) entry which is preliminary data.</text>
</comment>
<dbReference type="Proteomes" id="UP001500831">
    <property type="component" value="Unassembled WGS sequence"/>
</dbReference>
<accession>A0ABN3W0Z8</accession>
<sequence length="46" mass="5406">MSPRIIQAIRRLPARDRARLTERLEQLRHLDRLMRQPGALTEAATK</sequence>
<reference evidence="1 2" key="1">
    <citation type="journal article" date="2019" name="Int. J. Syst. Evol. Microbiol.">
        <title>The Global Catalogue of Microorganisms (GCM) 10K type strain sequencing project: providing services to taxonomists for standard genome sequencing and annotation.</title>
        <authorList>
            <consortium name="The Broad Institute Genomics Platform"/>
            <consortium name="The Broad Institute Genome Sequencing Center for Infectious Disease"/>
            <person name="Wu L."/>
            <person name="Ma J."/>
        </authorList>
    </citation>
    <scope>NUCLEOTIDE SEQUENCE [LARGE SCALE GENOMIC DNA]</scope>
    <source>
        <strain evidence="1 2">JCM 6242</strain>
    </source>
</reference>
<evidence type="ECO:0000313" key="2">
    <source>
        <dbReference type="Proteomes" id="UP001500831"/>
    </source>
</evidence>
<name>A0ABN3W0Z8_9ACTN</name>
<evidence type="ECO:0000313" key="1">
    <source>
        <dbReference type="EMBL" id="GAA2875715.1"/>
    </source>
</evidence>
<dbReference type="EMBL" id="BAAAVI010000024">
    <property type="protein sequence ID" value="GAA2875715.1"/>
    <property type="molecule type" value="Genomic_DNA"/>
</dbReference>